<organism evidence="4 5">
    <name type="scientific">Tritrichomonas foetus</name>
    <dbReference type="NCBI Taxonomy" id="1144522"/>
    <lineage>
        <taxon>Eukaryota</taxon>
        <taxon>Metamonada</taxon>
        <taxon>Parabasalia</taxon>
        <taxon>Tritrichomonadida</taxon>
        <taxon>Tritrichomonadidae</taxon>
        <taxon>Tritrichomonas</taxon>
    </lineage>
</organism>
<dbReference type="VEuPathDB" id="TrichDB:TRFO_25977"/>
<sequence length="175" mass="20243">MSDWDALIAEVKNENPKKEMEAKDALTEKNRDFEFGDALEDSTKKRVDSAMEKAEVDPLKMKPVTKVKKLETSGDNWYNIPKTEWTEEMKRDWQLIRMRSVLGPGGANSVELPEEYPDFVQFGTISENPIEGQKGRLSKKLRAPTIAESLAKDTEFRSFLEKNYQKLEKKRNGRR</sequence>
<dbReference type="Proteomes" id="UP000179807">
    <property type="component" value="Unassembled WGS sequence"/>
</dbReference>
<feature type="domain" description="Fcf2 pre-rRNA processing C-terminal" evidence="3">
    <location>
        <begin position="71"/>
        <end position="162"/>
    </location>
</feature>
<comment type="subcellular location">
    <subcellularLocation>
        <location evidence="1">Nucleus</location>
        <location evidence="1">Nucleolus</location>
    </subcellularLocation>
</comment>
<dbReference type="PANTHER" id="PTHR21686:SF12">
    <property type="entry name" value="DEOXYNUCLEOTIDYLTRANSFERASE TERMINAL-INTERACTING PROTEIN 2"/>
    <property type="match status" value="1"/>
</dbReference>
<dbReference type="EMBL" id="MLAK01000736">
    <property type="protein sequence ID" value="OHT06113.1"/>
    <property type="molecule type" value="Genomic_DNA"/>
</dbReference>
<gene>
    <name evidence="4" type="ORF">TRFO_25977</name>
</gene>
<evidence type="ECO:0000256" key="1">
    <source>
        <dbReference type="ARBA" id="ARBA00004604"/>
    </source>
</evidence>
<dbReference type="InterPro" id="IPR014810">
    <property type="entry name" value="Fcf2_C"/>
</dbReference>
<reference evidence="4" key="1">
    <citation type="submission" date="2016-10" db="EMBL/GenBank/DDBJ databases">
        <authorList>
            <person name="Benchimol M."/>
            <person name="Almeida L.G."/>
            <person name="Vasconcelos A.T."/>
            <person name="Perreira-Neves A."/>
            <person name="Rosa I.A."/>
            <person name="Tasca T."/>
            <person name="Bogo M.R."/>
            <person name="de Souza W."/>
        </authorList>
    </citation>
    <scope>NUCLEOTIDE SEQUENCE [LARGE SCALE GENOMIC DNA]</scope>
    <source>
        <strain evidence="4">K</strain>
    </source>
</reference>
<keyword evidence="2" id="KW-0539">Nucleus</keyword>
<evidence type="ECO:0000259" key="3">
    <source>
        <dbReference type="Pfam" id="PF08698"/>
    </source>
</evidence>
<proteinExistence type="predicted"/>
<name>A0A1J4K3T8_9EUKA</name>
<evidence type="ECO:0000313" key="4">
    <source>
        <dbReference type="EMBL" id="OHT06113.1"/>
    </source>
</evidence>
<dbReference type="Pfam" id="PF08698">
    <property type="entry name" value="Fcf2"/>
    <property type="match status" value="1"/>
</dbReference>
<dbReference type="GO" id="GO:0005730">
    <property type="term" value="C:nucleolus"/>
    <property type="evidence" value="ECO:0007669"/>
    <property type="project" value="UniProtKB-SubCell"/>
</dbReference>
<dbReference type="GeneID" id="94839371"/>
<dbReference type="PANTHER" id="PTHR21686">
    <property type="entry name" value="DEOXYNUCLEOTIDYLTRANSFERASE TERMINAL-INTERACTING PROTEIN 2"/>
    <property type="match status" value="1"/>
</dbReference>
<accession>A0A1J4K3T8</accession>
<dbReference type="GO" id="GO:0006396">
    <property type="term" value="P:RNA processing"/>
    <property type="evidence" value="ECO:0007669"/>
    <property type="project" value="TreeGrafter"/>
</dbReference>
<evidence type="ECO:0000256" key="2">
    <source>
        <dbReference type="ARBA" id="ARBA00023242"/>
    </source>
</evidence>
<dbReference type="RefSeq" id="XP_068359249.1">
    <property type="nucleotide sequence ID" value="XM_068504667.1"/>
</dbReference>
<keyword evidence="5" id="KW-1185">Reference proteome</keyword>
<dbReference type="AlphaFoldDB" id="A0A1J4K3T8"/>
<dbReference type="InterPro" id="IPR039883">
    <property type="entry name" value="Fcf2/DNTTIP2"/>
</dbReference>
<dbReference type="GO" id="GO:0003723">
    <property type="term" value="F:RNA binding"/>
    <property type="evidence" value="ECO:0007669"/>
    <property type="project" value="TreeGrafter"/>
</dbReference>
<dbReference type="OrthoDB" id="427886at2759"/>
<evidence type="ECO:0000313" key="5">
    <source>
        <dbReference type="Proteomes" id="UP000179807"/>
    </source>
</evidence>
<comment type="caution">
    <text evidence="4">The sequence shown here is derived from an EMBL/GenBank/DDBJ whole genome shotgun (WGS) entry which is preliminary data.</text>
</comment>
<protein>
    <submittedName>
        <fullName evidence="4">Acidic 82 kDa protein</fullName>
    </submittedName>
</protein>